<dbReference type="OrthoDB" id="10260545at2759"/>
<comment type="caution">
    <text evidence="1">The sequence shown here is derived from an EMBL/GenBank/DDBJ whole genome shotgun (WGS) entry which is preliminary data.</text>
</comment>
<gene>
    <name evidence="1" type="ORF">AMORRO_LOCUS17669</name>
</gene>
<keyword evidence="2" id="KW-1185">Reference proteome</keyword>
<protein>
    <submittedName>
        <fullName evidence="1">2691_t:CDS:1</fullName>
    </submittedName>
</protein>
<organism evidence="1 2">
    <name type="scientific">Acaulospora morrowiae</name>
    <dbReference type="NCBI Taxonomy" id="94023"/>
    <lineage>
        <taxon>Eukaryota</taxon>
        <taxon>Fungi</taxon>
        <taxon>Fungi incertae sedis</taxon>
        <taxon>Mucoromycota</taxon>
        <taxon>Glomeromycotina</taxon>
        <taxon>Glomeromycetes</taxon>
        <taxon>Diversisporales</taxon>
        <taxon>Acaulosporaceae</taxon>
        <taxon>Acaulospora</taxon>
    </lineage>
</organism>
<evidence type="ECO:0000313" key="1">
    <source>
        <dbReference type="EMBL" id="CAG8785347.1"/>
    </source>
</evidence>
<dbReference type="EMBL" id="CAJVPV010056161">
    <property type="protein sequence ID" value="CAG8785347.1"/>
    <property type="molecule type" value="Genomic_DNA"/>
</dbReference>
<dbReference type="AlphaFoldDB" id="A0A9N9JKH0"/>
<dbReference type="Proteomes" id="UP000789342">
    <property type="component" value="Unassembled WGS sequence"/>
</dbReference>
<proteinExistence type="predicted"/>
<sequence length="126" mass="14770">MEINYSFINQPMTDYLVTFHHPYYHVPLSIGVSVTRAFAYRRRYTKHDALRLLKKKLSGVNSSTRNIANESVWKQILHIWCPSGKIASTVRRVYSRIGEEYKKNTLVMVTVVNCDWVFTDDKGRNK</sequence>
<evidence type="ECO:0000313" key="2">
    <source>
        <dbReference type="Proteomes" id="UP000789342"/>
    </source>
</evidence>
<reference evidence="1" key="1">
    <citation type="submission" date="2021-06" db="EMBL/GenBank/DDBJ databases">
        <authorList>
            <person name="Kallberg Y."/>
            <person name="Tangrot J."/>
            <person name="Rosling A."/>
        </authorList>
    </citation>
    <scope>NUCLEOTIDE SEQUENCE</scope>
    <source>
        <strain evidence="1">CL551</strain>
    </source>
</reference>
<accession>A0A9N9JKH0</accession>
<name>A0A9N9JKH0_9GLOM</name>
<feature type="non-terminal residue" evidence="1">
    <location>
        <position position="126"/>
    </location>
</feature>